<dbReference type="OrthoDB" id="9793905at2"/>
<dbReference type="InterPro" id="IPR047202">
    <property type="entry name" value="Lipocalin_Blc-like_dom"/>
</dbReference>
<dbReference type="InterPro" id="IPR012674">
    <property type="entry name" value="Calycin"/>
</dbReference>
<dbReference type="CDD" id="cd19438">
    <property type="entry name" value="lipocalin_Blc-like"/>
    <property type="match status" value="1"/>
</dbReference>
<dbReference type="Proteomes" id="UP000247099">
    <property type="component" value="Unassembled WGS sequence"/>
</dbReference>
<dbReference type="SUPFAM" id="SSF50814">
    <property type="entry name" value="Lipocalins"/>
    <property type="match status" value="1"/>
</dbReference>
<dbReference type="AlphaFoldDB" id="A0A317ZJ68"/>
<comment type="caution">
    <text evidence="5">The sequence shown here is derived from an EMBL/GenBank/DDBJ whole genome shotgun (WGS) entry which is preliminary data.</text>
</comment>
<dbReference type="PIRSF" id="PIRSF036893">
    <property type="entry name" value="Lipocalin_ApoD"/>
    <property type="match status" value="1"/>
</dbReference>
<feature type="lipid moiety-binding region" description="N-palmitoyl cysteine" evidence="3">
    <location>
        <position position="23"/>
    </location>
</feature>
<dbReference type="EMBL" id="QHJQ01000001">
    <property type="protein sequence ID" value="PXA05636.1"/>
    <property type="molecule type" value="Genomic_DNA"/>
</dbReference>
<gene>
    <name evidence="5" type="ORF">DDZ13_01820</name>
</gene>
<feature type="domain" description="Lipocalin/cytosolic fatty-acid binding" evidence="4">
    <location>
        <begin position="36"/>
        <end position="178"/>
    </location>
</feature>
<evidence type="ECO:0000256" key="3">
    <source>
        <dbReference type="PIRSR" id="PIRSR036893-52"/>
    </source>
</evidence>
<dbReference type="PANTHER" id="PTHR10612">
    <property type="entry name" value="APOLIPOPROTEIN D"/>
    <property type="match status" value="1"/>
</dbReference>
<sequence>MFGKNFAFTSLVLVASLWFVNGCASSDTPLPTADRVDLGKFMGVWYVHGYTPILVDKKAHNAVEHYYLNDKNQVETTYQFRDGSVDGELKTFTPKGFPVEDDPSQARWKMQFIWPFKSDYVIIDVSEDYQSTIIGHPSRKYAWIMDRARDIDDKHYQSQLKKLEEAGYDLSVVQRLPQDWSDESERLKELKEVGATAPLAER</sequence>
<dbReference type="InterPro" id="IPR000566">
    <property type="entry name" value="Lipocln_cytosolic_FA-bd_dom"/>
</dbReference>
<dbReference type="RefSeq" id="WP_110129715.1">
    <property type="nucleotide sequence ID" value="NZ_QHJQ01000001.1"/>
</dbReference>
<organism evidence="5 6">
    <name type="scientific">Coraliomargarita sinensis</name>
    <dbReference type="NCBI Taxonomy" id="2174842"/>
    <lineage>
        <taxon>Bacteria</taxon>
        <taxon>Pseudomonadati</taxon>
        <taxon>Verrucomicrobiota</taxon>
        <taxon>Opitutia</taxon>
        <taxon>Puniceicoccales</taxon>
        <taxon>Coraliomargaritaceae</taxon>
        <taxon>Coraliomargarita</taxon>
    </lineage>
</organism>
<keyword evidence="3" id="KW-0564">Palmitate</keyword>
<evidence type="ECO:0000313" key="5">
    <source>
        <dbReference type="EMBL" id="PXA05636.1"/>
    </source>
</evidence>
<evidence type="ECO:0000256" key="2">
    <source>
        <dbReference type="PIRNR" id="PIRNR036893"/>
    </source>
</evidence>
<feature type="lipid moiety-binding region" description="S-diacylglycerol cysteine" evidence="3">
    <location>
        <position position="23"/>
    </location>
</feature>
<dbReference type="Pfam" id="PF08212">
    <property type="entry name" value="Lipocalin_2"/>
    <property type="match status" value="1"/>
</dbReference>
<dbReference type="InParanoid" id="A0A317ZJ68"/>
<name>A0A317ZJ68_9BACT</name>
<proteinExistence type="inferred from homology"/>
<keyword evidence="6" id="KW-1185">Reference proteome</keyword>
<evidence type="ECO:0000256" key="1">
    <source>
        <dbReference type="ARBA" id="ARBA00006889"/>
    </source>
</evidence>
<dbReference type="PANTHER" id="PTHR10612:SF34">
    <property type="entry name" value="APOLIPOPROTEIN D"/>
    <property type="match status" value="1"/>
</dbReference>
<dbReference type="InterPro" id="IPR022271">
    <property type="entry name" value="Lipocalin_ApoD"/>
</dbReference>
<evidence type="ECO:0000259" key="4">
    <source>
        <dbReference type="Pfam" id="PF08212"/>
    </source>
</evidence>
<evidence type="ECO:0000313" key="6">
    <source>
        <dbReference type="Proteomes" id="UP000247099"/>
    </source>
</evidence>
<comment type="similarity">
    <text evidence="1 2">Belongs to the calycin superfamily. Lipocalin family.</text>
</comment>
<accession>A0A317ZJ68</accession>
<keyword evidence="3" id="KW-0449">Lipoprotein</keyword>
<keyword evidence="2" id="KW-0732">Signal</keyword>
<feature type="chain" id="PRO_5016196338" description="Lipocalin/cytosolic fatty-acid binding domain-containing protein" evidence="2">
    <location>
        <begin position="25"/>
        <end position="202"/>
    </location>
</feature>
<protein>
    <recommendedName>
        <fullName evidence="4">Lipocalin/cytosolic fatty-acid binding domain-containing protein</fullName>
    </recommendedName>
</protein>
<dbReference type="Gene3D" id="2.40.128.20">
    <property type="match status" value="1"/>
</dbReference>
<dbReference type="GO" id="GO:0006950">
    <property type="term" value="P:response to stress"/>
    <property type="evidence" value="ECO:0007669"/>
    <property type="project" value="UniProtKB-ARBA"/>
</dbReference>
<reference evidence="5 6" key="1">
    <citation type="submission" date="2018-05" db="EMBL/GenBank/DDBJ databases">
        <title>Coraliomargarita sinensis sp. nov., isolated from a marine solar saltern.</title>
        <authorList>
            <person name="Zhou L.Y."/>
        </authorList>
    </citation>
    <scope>NUCLEOTIDE SEQUENCE [LARGE SCALE GENOMIC DNA]</scope>
    <source>
        <strain evidence="5 6">WN38</strain>
    </source>
</reference>
<feature type="signal peptide" evidence="2">
    <location>
        <begin position="1"/>
        <end position="24"/>
    </location>
</feature>